<protein>
    <submittedName>
        <fullName evidence="1">Uncharacterized protein</fullName>
    </submittedName>
</protein>
<accession>A0ACC0V427</accession>
<proteinExistence type="predicted"/>
<keyword evidence="2" id="KW-1185">Reference proteome</keyword>
<gene>
    <name evidence="1" type="ORF">N3K66_004788</name>
</gene>
<name>A0ACC0V427_9HYPO</name>
<sequence length="184" mass="20846">MCYQVTLHRMKCDGRPTIQLGNTTLVNPYGTPGPCKCTPPGPNIGPGLKCKDHICCWSLKYWVPCDDDFCSSTANVSSYVQHPYQVQPSRLAWDFYPILDADHIHKVLCVDVLRTHDRAPTTGPFMQMKISEMTEFADNLRDAKEVLAGQPNMSLEERAQVWAFCQVIESDFNTAFRDLVMLEL</sequence>
<dbReference type="EMBL" id="CM047943">
    <property type="protein sequence ID" value="KAI9900526.1"/>
    <property type="molecule type" value="Genomic_DNA"/>
</dbReference>
<evidence type="ECO:0000313" key="1">
    <source>
        <dbReference type="EMBL" id="KAI9900526.1"/>
    </source>
</evidence>
<dbReference type="Proteomes" id="UP001163324">
    <property type="component" value="Chromosome 4"/>
</dbReference>
<organism evidence="1 2">
    <name type="scientific">Trichothecium roseum</name>
    <dbReference type="NCBI Taxonomy" id="47278"/>
    <lineage>
        <taxon>Eukaryota</taxon>
        <taxon>Fungi</taxon>
        <taxon>Dikarya</taxon>
        <taxon>Ascomycota</taxon>
        <taxon>Pezizomycotina</taxon>
        <taxon>Sordariomycetes</taxon>
        <taxon>Hypocreomycetidae</taxon>
        <taxon>Hypocreales</taxon>
        <taxon>Hypocreales incertae sedis</taxon>
        <taxon>Trichothecium</taxon>
    </lineage>
</organism>
<comment type="caution">
    <text evidence="1">The sequence shown here is derived from an EMBL/GenBank/DDBJ whole genome shotgun (WGS) entry which is preliminary data.</text>
</comment>
<reference evidence="1" key="1">
    <citation type="submission" date="2022-10" db="EMBL/GenBank/DDBJ databases">
        <title>Complete Genome of Trichothecium roseum strain YXFP-22015, a Plant Pathogen Isolated from Citrus.</title>
        <authorList>
            <person name="Wang Y."/>
            <person name="Zhu L."/>
        </authorList>
    </citation>
    <scope>NUCLEOTIDE SEQUENCE</scope>
    <source>
        <strain evidence="1">YXFP-22015</strain>
    </source>
</reference>
<evidence type="ECO:0000313" key="2">
    <source>
        <dbReference type="Proteomes" id="UP001163324"/>
    </source>
</evidence>